<reference evidence="1 2" key="1">
    <citation type="submission" date="2017-09" db="EMBL/GenBank/DDBJ databases">
        <title>Large-scale bioinformatics analysis of Bacillus genomes uncovers conserved roles of natural products in bacterial physiology.</title>
        <authorList>
            <consortium name="Agbiome Team Llc"/>
            <person name="Bleich R.M."/>
            <person name="Grubbs K.J."/>
            <person name="Santa Maria K.C."/>
            <person name="Allen S.E."/>
            <person name="Farag S."/>
            <person name="Shank E.A."/>
            <person name="Bowers A."/>
        </authorList>
    </citation>
    <scope>NUCLEOTIDE SEQUENCE [LARGE SCALE GENOMIC DNA]</scope>
    <source>
        <strain evidence="1 2">AFS089089</strain>
    </source>
</reference>
<accession>A0A9X6TJI7</accession>
<dbReference type="Proteomes" id="UP000220702">
    <property type="component" value="Unassembled WGS sequence"/>
</dbReference>
<proteinExistence type="predicted"/>
<dbReference type="RefSeq" id="WP_098902417.1">
    <property type="nucleotide sequence ID" value="NZ_NVNL01000049.1"/>
</dbReference>
<dbReference type="AlphaFoldDB" id="A0A9X6TJI7"/>
<sequence>MKYKAVPTWEDYEIAKRNGISKNNVDDRVNSLDWDIKRAITQPLGKFDKYYVELAKKNGIAYHTYLKRLSLGWSEIKAVTKPPRKYKKKQIS</sequence>
<comment type="caution">
    <text evidence="1">The sequence shown here is derived from an EMBL/GenBank/DDBJ whole genome shotgun (WGS) entry which is preliminary data.</text>
</comment>
<gene>
    <name evidence="1" type="ORF">CON71_24325</name>
</gene>
<dbReference type="EMBL" id="NVNL01000049">
    <property type="protein sequence ID" value="PEA87449.1"/>
    <property type="molecule type" value="Genomic_DNA"/>
</dbReference>
<organism evidence="1 2">
    <name type="scientific">Bacillus thuringiensis</name>
    <dbReference type="NCBI Taxonomy" id="1428"/>
    <lineage>
        <taxon>Bacteria</taxon>
        <taxon>Bacillati</taxon>
        <taxon>Bacillota</taxon>
        <taxon>Bacilli</taxon>
        <taxon>Bacillales</taxon>
        <taxon>Bacillaceae</taxon>
        <taxon>Bacillus</taxon>
        <taxon>Bacillus cereus group</taxon>
    </lineage>
</organism>
<evidence type="ECO:0000313" key="2">
    <source>
        <dbReference type="Proteomes" id="UP000220702"/>
    </source>
</evidence>
<evidence type="ECO:0000313" key="1">
    <source>
        <dbReference type="EMBL" id="PEA87449.1"/>
    </source>
</evidence>
<name>A0A9X6TJI7_BACTU</name>
<protein>
    <submittedName>
        <fullName evidence="1">Uncharacterized protein</fullName>
    </submittedName>
</protein>